<accession>A0A263BY54</accession>
<keyword evidence="1" id="KW-1133">Transmembrane helix</keyword>
<evidence type="ECO:0000313" key="2">
    <source>
        <dbReference type="EMBL" id="OZM58663.1"/>
    </source>
</evidence>
<dbReference type="Proteomes" id="UP000217083">
    <property type="component" value="Unassembled WGS sequence"/>
</dbReference>
<evidence type="ECO:0008006" key="4">
    <source>
        <dbReference type="Google" id="ProtNLM"/>
    </source>
</evidence>
<keyword evidence="1" id="KW-0472">Membrane</keyword>
<dbReference type="PANTHER" id="PTHR37841">
    <property type="entry name" value="GLR2918 PROTEIN"/>
    <property type="match status" value="1"/>
</dbReference>
<comment type="caution">
    <text evidence="2">The sequence shown here is derived from an EMBL/GenBank/DDBJ whole genome shotgun (WGS) entry which is preliminary data.</text>
</comment>
<dbReference type="Pfam" id="PF14903">
    <property type="entry name" value="WG_beta_rep"/>
    <property type="match status" value="7"/>
</dbReference>
<dbReference type="SUPFAM" id="SSF69360">
    <property type="entry name" value="Cell wall binding repeat"/>
    <property type="match status" value="1"/>
</dbReference>
<organism evidence="2 3">
    <name type="scientific">Lottiidibacillus patelloidae</name>
    <dbReference type="NCBI Taxonomy" id="2670334"/>
    <lineage>
        <taxon>Bacteria</taxon>
        <taxon>Bacillati</taxon>
        <taxon>Bacillota</taxon>
        <taxon>Bacilli</taxon>
        <taxon>Bacillales</taxon>
        <taxon>Bacillaceae</taxon>
        <taxon>Lottiidibacillus</taxon>
    </lineage>
</organism>
<proteinExistence type="predicted"/>
<dbReference type="InterPro" id="IPR032774">
    <property type="entry name" value="WG_beta_rep"/>
</dbReference>
<reference evidence="3" key="1">
    <citation type="submission" date="2017-08" db="EMBL/GenBank/DDBJ databases">
        <authorList>
            <person name="Huang Z."/>
        </authorList>
    </citation>
    <scope>NUCLEOTIDE SEQUENCE [LARGE SCALE GENOMIC DNA]</scope>
    <source>
        <strain evidence="3">SA5d-4</strain>
    </source>
</reference>
<gene>
    <name evidence="2" type="ORF">CIB95_03590</name>
</gene>
<feature type="transmembrane region" description="Helical" evidence="1">
    <location>
        <begin position="44"/>
        <end position="61"/>
    </location>
</feature>
<evidence type="ECO:0000313" key="3">
    <source>
        <dbReference type="Proteomes" id="UP000217083"/>
    </source>
</evidence>
<sequence length="411" mass="46198">MPIFYRDLRIQYSVNPFGNSSFFETIYYYPRHYKKRGTIMNKNFIIFITILALISISYLLLNGTESIQTVQEENKETADETTSLHPVTKDGLVGFINQDGKMIIEATFNRVITKRAYKHDELIPVKKTEKGKVGFIDKTGEFVIEPKFEAAFPFQEELAMVLMNGKVGYIGKKGHFIVEPTYSLKDFPFSEGIEMTFFNEGLAAVQVEGKGWGYIDKSGAVVIEPQFEFASRFSEGVAFVKVDGLYGFIDKSGSIVIDAEYEHALPFSEGVAAVKKENKYGYINNNGEFVIEPQFDIAKSFTNDIAPVFKKQTANGGETDLGISVGYINREGELVIDFQYEGDEFSDFTFNDGLAIARSGLNYGFINTSGEVKIPFSYEQVYPFSYGLSKVVVGDRESYINTEGKVVYSSK</sequence>
<evidence type="ECO:0000256" key="1">
    <source>
        <dbReference type="SAM" id="Phobius"/>
    </source>
</evidence>
<protein>
    <recommendedName>
        <fullName evidence="4">WG repeat-containing protein</fullName>
    </recommendedName>
</protein>
<keyword evidence="1" id="KW-0812">Transmembrane</keyword>
<dbReference type="PANTHER" id="PTHR37841:SF1">
    <property type="entry name" value="DUF3298 DOMAIN-CONTAINING PROTEIN"/>
    <property type="match status" value="1"/>
</dbReference>
<name>A0A263BY54_9BACI</name>
<keyword evidence="3" id="KW-1185">Reference proteome</keyword>
<dbReference type="EMBL" id="NPIA01000001">
    <property type="protein sequence ID" value="OZM58663.1"/>
    <property type="molecule type" value="Genomic_DNA"/>
</dbReference>
<reference evidence="2 3" key="2">
    <citation type="submission" date="2017-09" db="EMBL/GenBank/DDBJ databases">
        <title>Bacillus patelloidae sp. nov., isolated from the intestinal tract of a marine limpet.</title>
        <authorList>
            <person name="Liu R."/>
            <person name="Dong C."/>
            <person name="Shao Z."/>
        </authorList>
    </citation>
    <scope>NUCLEOTIDE SEQUENCE [LARGE SCALE GENOMIC DNA]</scope>
    <source>
        <strain evidence="2 3">SA5d-4</strain>
    </source>
</reference>
<dbReference type="AlphaFoldDB" id="A0A263BY54"/>